<feature type="region of interest" description="Disordered" evidence="1">
    <location>
        <begin position="17"/>
        <end position="69"/>
    </location>
</feature>
<dbReference type="EMBL" id="JMCC02000031">
    <property type="protein sequence ID" value="KIG16810.1"/>
    <property type="molecule type" value="Genomic_DNA"/>
</dbReference>
<accession>A0A0C2D543</accession>
<name>A0A0C2D543_9BACT</name>
<evidence type="ECO:0000313" key="3">
    <source>
        <dbReference type="Proteomes" id="UP000031599"/>
    </source>
</evidence>
<protein>
    <submittedName>
        <fullName evidence="2">Uncharacterized protein</fullName>
    </submittedName>
</protein>
<organism evidence="2 3">
    <name type="scientific">Enhygromyxa salina</name>
    <dbReference type="NCBI Taxonomy" id="215803"/>
    <lineage>
        <taxon>Bacteria</taxon>
        <taxon>Pseudomonadati</taxon>
        <taxon>Myxococcota</taxon>
        <taxon>Polyangia</taxon>
        <taxon>Nannocystales</taxon>
        <taxon>Nannocystaceae</taxon>
        <taxon>Enhygromyxa</taxon>
    </lineage>
</organism>
<reference evidence="2 3" key="1">
    <citation type="submission" date="2014-12" db="EMBL/GenBank/DDBJ databases">
        <title>Genome assembly of Enhygromyxa salina DSM 15201.</title>
        <authorList>
            <person name="Sharma G."/>
            <person name="Subramanian S."/>
        </authorList>
    </citation>
    <scope>NUCLEOTIDE SEQUENCE [LARGE SCALE GENOMIC DNA]</scope>
    <source>
        <strain evidence="2 3">DSM 15201</strain>
    </source>
</reference>
<proteinExistence type="predicted"/>
<sequence length="542" mass="59048">MDTSWSRASNSLARAFRPWGHNGYSSKYQLRSVTSRRSPPSMGGWRSRTSPSRPRMSNSEPPSSSSRISWSNTPIILPDLYTFVQQNLAGRVGGGLSSKISRVAPKHAAMSEHGEQTEAAPPRLELELGYEQGSEGQIRFALRRGQQPLFAHLASEATITAGTDPATTQLGERCISHRLWYDEPIWLSFSSETLAAHAWEGLFAIKGPVLRKARVDIGPRFATHTPTIALCVSAQRDQGPRSVVRMVNDLLAILTQVGGCKVHVFVSSEAFEMLEDSRPRASTIVVHDPRSMSTDESSMPGRRNIWLRWMHERLSGELIHLVHFICSGWSLYDRGSLALEPLSSDGHEAASLVGGEELSVFLRGLGSLGLGLGRVGPDAVNGLRQLAHEMSRIWPGPVFSYDAPTRPRSLEAAFEFLLSPGPAEAPSRTDLSLYCSPARVLGFAALRTPLAFGGDFSYLTDRSLHRAITRAPSSIFDRFDTAGSASQSQVVGQANQLALDHARVRLADLHARGDIARAAGVEAAIEFVDGLLRDAGPAEGER</sequence>
<dbReference type="Proteomes" id="UP000031599">
    <property type="component" value="Unassembled WGS sequence"/>
</dbReference>
<feature type="compositionally biased region" description="Low complexity" evidence="1">
    <location>
        <begin position="46"/>
        <end position="69"/>
    </location>
</feature>
<comment type="caution">
    <text evidence="2">The sequence shown here is derived from an EMBL/GenBank/DDBJ whole genome shotgun (WGS) entry which is preliminary data.</text>
</comment>
<evidence type="ECO:0000256" key="1">
    <source>
        <dbReference type="SAM" id="MobiDB-lite"/>
    </source>
</evidence>
<evidence type="ECO:0000313" key="2">
    <source>
        <dbReference type="EMBL" id="KIG16810.1"/>
    </source>
</evidence>
<gene>
    <name evidence="2" type="ORF">DB30_03972</name>
</gene>
<feature type="compositionally biased region" description="Polar residues" evidence="1">
    <location>
        <begin position="23"/>
        <end position="38"/>
    </location>
</feature>
<dbReference type="AlphaFoldDB" id="A0A0C2D543"/>